<sequence>MEDSVDRHIARWRNKAPFDERVEGIVTRIQLLTRHVKQAKSRALAEVELQEFEFETLHRLASRGEPWRAAPSELAAELVVSPAGITGRIDTLEKSGLVRRVRTDGDRRRVGVELTASGHARWLEAMRLCDTAESTLVGPLAPAERDTLNALLKRMLLEAEDPGTTD</sequence>
<dbReference type="GO" id="GO:0003700">
    <property type="term" value="F:DNA-binding transcription factor activity"/>
    <property type="evidence" value="ECO:0007669"/>
    <property type="project" value="InterPro"/>
</dbReference>
<comment type="caution">
    <text evidence="5">The sequence shown here is derived from an EMBL/GenBank/DDBJ whole genome shotgun (WGS) entry which is preliminary data.</text>
</comment>
<dbReference type="EMBL" id="VCLA01000121">
    <property type="protein sequence ID" value="MQT01399.1"/>
    <property type="molecule type" value="Genomic_DNA"/>
</dbReference>
<evidence type="ECO:0000256" key="3">
    <source>
        <dbReference type="ARBA" id="ARBA00023163"/>
    </source>
</evidence>
<dbReference type="Gene3D" id="1.10.10.10">
    <property type="entry name" value="Winged helix-like DNA-binding domain superfamily/Winged helix DNA-binding domain"/>
    <property type="match status" value="1"/>
</dbReference>
<evidence type="ECO:0000259" key="4">
    <source>
        <dbReference type="PROSITE" id="PS50995"/>
    </source>
</evidence>
<name>A0A646KGJ7_STRJU</name>
<dbReference type="PRINTS" id="PR00598">
    <property type="entry name" value="HTHMARR"/>
</dbReference>
<evidence type="ECO:0000256" key="2">
    <source>
        <dbReference type="ARBA" id="ARBA00023125"/>
    </source>
</evidence>
<protein>
    <submittedName>
        <fullName evidence="5">Winged helix-turn-helix transcriptional regulator</fullName>
    </submittedName>
</protein>
<dbReference type="Proteomes" id="UP000419138">
    <property type="component" value="Unassembled WGS sequence"/>
</dbReference>
<dbReference type="GO" id="GO:0003677">
    <property type="term" value="F:DNA binding"/>
    <property type="evidence" value="ECO:0007669"/>
    <property type="project" value="UniProtKB-KW"/>
</dbReference>
<evidence type="ECO:0000313" key="5">
    <source>
        <dbReference type="EMBL" id="MQT01399.1"/>
    </source>
</evidence>
<evidence type="ECO:0000313" key="6">
    <source>
        <dbReference type="Proteomes" id="UP000419138"/>
    </source>
</evidence>
<evidence type="ECO:0000256" key="1">
    <source>
        <dbReference type="ARBA" id="ARBA00023015"/>
    </source>
</evidence>
<feature type="domain" description="HTH marR-type" evidence="4">
    <location>
        <begin position="22"/>
        <end position="157"/>
    </location>
</feature>
<proteinExistence type="predicted"/>
<dbReference type="RefSeq" id="WP_153523217.1">
    <property type="nucleotide sequence ID" value="NZ_JBEPDZ010000008.1"/>
</dbReference>
<dbReference type="InterPro" id="IPR036388">
    <property type="entry name" value="WH-like_DNA-bd_sf"/>
</dbReference>
<keyword evidence="3" id="KW-0804">Transcription</keyword>
<keyword evidence="1" id="KW-0805">Transcription regulation</keyword>
<organism evidence="5 6">
    <name type="scientific">Streptomyces jumonjinensis</name>
    <dbReference type="NCBI Taxonomy" id="1945"/>
    <lineage>
        <taxon>Bacteria</taxon>
        <taxon>Bacillati</taxon>
        <taxon>Actinomycetota</taxon>
        <taxon>Actinomycetes</taxon>
        <taxon>Kitasatosporales</taxon>
        <taxon>Streptomycetaceae</taxon>
        <taxon>Streptomyces</taxon>
    </lineage>
</organism>
<dbReference type="InterPro" id="IPR036390">
    <property type="entry name" value="WH_DNA-bd_sf"/>
</dbReference>
<dbReference type="OrthoDB" id="5243957at2"/>
<dbReference type="Pfam" id="PF01047">
    <property type="entry name" value="MarR"/>
    <property type="match status" value="1"/>
</dbReference>
<dbReference type="AlphaFoldDB" id="A0A646KGJ7"/>
<keyword evidence="6" id="KW-1185">Reference proteome</keyword>
<dbReference type="SUPFAM" id="SSF46785">
    <property type="entry name" value="Winged helix' DNA-binding domain"/>
    <property type="match status" value="1"/>
</dbReference>
<dbReference type="PANTHER" id="PTHR42756">
    <property type="entry name" value="TRANSCRIPTIONAL REGULATOR, MARR"/>
    <property type="match status" value="1"/>
</dbReference>
<accession>A0A646KGJ7</accession>
<dbReference type="PANTHER" id="PTHR42756:SF1">
    <property type="entry name" value="TRANSCRIPTIONAL REPRESSOR OF EMRAB OPERON"/>
    <property type="match status" value="1"/>
</dbReference>
<dbReference type="InterPro" id="IPR000835">
    <property type="entry name" value="HTH_MarR-typ"/>
</dbReference>
<dbReference type="PROSITE" id="PS50995">
    <property type="entry name" value="HTH_MARR_2"/>
    <property type="match status" value="1"/>
</dbReference>
<keyword evidence="2" id="KW-0238">DNA-binding</keyword>
<dbReference type="SMART" id="SM00347">
    <property type="entry name" value="HTH_MARR"/>
    <property type="match status" value="1"/>
</dbReference>
<gene>
    <name evidence="5" type="ORF">FF041_14605</name>
</gene>
<reference evidence="5 6" key="1">
    <citation type="submission" date="2019-05" db="EMBL/GenBank/DDBJ databases">
        <title>Comparative genomics and metabolomics analyses of clavulanic acid producing Streptomyces species provides insight into specialized metabolism and evolution of beta-lactam biosynthetic gene clusters.</title>
        <authorList>
            <person name="Moore M.A."/>
            <person name="Cruz-Morales P."/>
            <person name="Barona Gomez F."/>
            <person name="Kapil T."/>
        </authorList>
    </citation>
    <scope>NUCLEOTIDE SEQUENCE [LARGE SCALE GENOMIC DNA]</scope>
    <source>
        <strain evidence="5 6">NRRL 5741</strain>
    </source>
</reference>